<comment type="caution">
    <text evidence="2">The sequence shown here is derived from an EMBL/GenBank/DDBJ whole genome shotgun (WGS) entry which is preliminary data.</text>
</comment>
<reference evidence="2 3" key="1">
    <citation type="journal article" date="2019" name="Nat. Ecol. Evol.">
        <title>Megaphylogeny resolves global patterns of mushroom evolution.</title>
        <authorList>
            <person name="Varga T."/>
            <person name="Krizsan K."/>
            <person name="Foldi C."/>
            <person name="Dima B."/>
            <person name="Sanchez-Garcia M."/>
            <person name="Sanchez-Ramirez S."/>
            <person name="Szollosi G.J."/>
            <person name="Szarkandi J.G."/>
            <person name="Papp V."/>
            <person name="Albert L."/>
            <person name="Andreopoulos W."/>
            <person name="Angelini C."/>
            <person name="Antonin V."/>
            <person name="Barry K.W."/>
            <person name="Bougher N.L."/>
            <person name="Buchanan P."/>
            <person name="Buyck B."/>
            <person name="Bense V."/>
            <person name="Catcheside P."/>
            <person name="Chovatia M."/>
            <person name="Cooper J."/>
            <person name="Damon W."/>
            <person name="Desjardin D."/>
            <person name="Finy P."/>
            <person name="Geml J."/>
            <person name="Haridas S."/>
            <person name="Hughes K."/>
            <person name="Justo A."/>
            <person name="Karasinski D."/>
            <person name="Kautmanova I."/>
            <person name="Kiss B."/>
            <person name="Kocsube S."/>
            <person name="Kotiranta H."/>
            <person name="LaButti K.M."/>
            <person name="Lechner B.E."/>
            <person name="Liimatainen K."/>
            <person name="Lipzen A."/>
            <person name="Lukacs Z."/>
            <person name="Mihaltcheva S."/>
            <person name="Morgado L.N."/>
            <person name="Niskanen T."/>
            <person name="Noordeloos M.E."/>
            <person name="Ohm R.A."/>
            <person name="Ortiz-Santana B."/>
            <person name="Ovrebo C."/>
            <person name="Racz N."/>
            <person name="Riley R."/>
            <person name="Savchenko A."/>
            <person name="Shiryaev A."/>
            <person name="Soop K."/>
            <person name="Spirin V."/>
            <person name="Szebenyi C."/>
            <person name="Tomsovsky M."/>
            <person name="Tulloss R.E."/>
            <person name="Uehling J."/>
            <person name="Grigoriev I.V."/>
            <person name="Vagvolgyi C."/>
            <person name="Papp T."/>
            <person name="Martin F.M."/>
            <person name="Miettinen O."/>
            <person name="Hibbett D.S."/>
            <person name="Nagy L.G."/>
        </authorList>
    </citation>
    <scope>NUCLEOTIDE SEQUENCE [LARGE SCALE GENOMIC DNA]</scope>
    <source>
        <strain evidence="2 3">FP101781</strain>
    </source>
</reference>
<dbReference type="AlphaFoldDB" id="A0A4Y7TBJ6"/>
<name>A0A4Y7TBJ6_COPMI</name>
<evidence type="ECO:0008006" key="4">
    <source>
        <dbReference type="Google" id="ProtNLM"/>
    </source>
</evidence>
<feature type="compositionally biased region" description="Basic and acidic residues" evidence="1">
    <location>
        <begin position="66"/>
        <end position="86"/>
    </location>
</feature>
<dbReference type="EMBL" id="QPFP01000018">
    <property type="protein sequence ID" value="TEB31543.1"/>
    <property type="molecule type" value="Genomic_DNA"/>
</dbReference>
<evidence type="ECO:0000256" key="1">
    <source>
        <dbReference type="SAM" id="MobiDB-lite"/>
    </source>
</evidence>
<evidence type="ECO:0000313" key="2">
    <source>
        <dbReference type="EMBL" id="TEB31543.1"/>
    </source>
</evidence>
<gene>
    <name evidence="2" type="ORF">FA13DRAFT_1813792</name>
</gene>
<keyword evidence="3" id="KW-1185">Reference proteome</keyword>
<feature type="region of interest" description="Disordered" evidence="1">
    <location>
        <begin position="63"/>
        <end position="102"/>
    </location>
</feature>
<feature type="region of interest" description="Disordered" evidence="1">
    <location>
        <begin position="574"/>
        <end position="614"/>
    </location>
</feature>
<proteinExistence type="predicted"/>
<dbReference type="OrthoDB" id="3051707at2759"/>
<organism evidence="2 3">
    <name type="scientific">Coprinellus micaceus</name>
    <name type="common">Glistening ink-cap mushroom</name>
    <name type="synonym">Coprinus micaceus</name>
    <dbReference type="NCBI Taxonomy" id="71717"/>
    <lineage>
        <taxon>Eukaryota</taxon>
        <taxon>Fungi</taxon>
        <taxon>Dikarya</taxon>
        <taxon>Basidiomycota</taxon>
        <taxon>Agaricomycotina</taxon>
        <taxon>Agaricomycetes</taxon>
        <taxon>Agaricomycetidae</taxon>
        <taxon>Agaricales</taxon>
        <taxon>Agaricineae</taxon>
        <taxon>Psathyrellaceae</taxon>
        <taxon>Coprinellus</taxon>
    </lineage>
</organism>
<dbReference type="Proteomes" id="UP000298030">
    <property type="component" value="Unassembled WGS sequence"/>
</dbReference>
<accession>A0A4Y7TBJ6</accession>
<feature type="compositionally biased region" description="Low complexity" evidence="1">
    <location>
        <begin position="574"/>
        <end position="609"/>
    </location>
</feature>
<evidence type="ECO:0000313" key="3">
    <source>
        <dbReference type="Proteomes" id="UP000298030"/>
    </source>
</evidence>
<protein>
    <recommendedName>
        <fullName evidence="4">F-box domain-containing protein</fullName>
    </recommendedName>
</protein>
<sequence>MPTSLYDLPPEILYAIADLVQSRSYDSSVVKSCASSCRLLRAIFRPFVWSRLEISELYARSAPRTDNGKGKRRAVEGVRHEREKQGPGRTTEQPANECRAGAGVTGSSDGVCAAADPPFIRALTTLDDILATSPEIATYVKELEVYLPNEDGLGVPSRAEDAGEGAEGSGYIGEWNERGWETRREERLFPRIAKRLTNLRRLCVSVGSLQCQRRCPPRFRIDWDVLSPGLRSGFTTLFRGERLEEVSLNCVVVPPRMLFGLGIRTGSGVVLGRLKKLELDSYWCISTKRLQQIENFANDSPAFPRMSVRSSLEDSLNAFQATSPLHSTIPTSLPIPALTSLHLGFCDSEFLRYISVVYPDAFMSLKSLSLNIIEKDLGWCQGFLDVIAVGSTTSSSTLSSGQGSTHGLESFDCTIRCNTQASYLGLFTLHALDFSRCPSLRHLSLKYLLISQVTEAVKRAMEVNVATALSAHRLQQGPDGEVGNVEGMPHRKGVETMHLVVDWSFNGDLILLDAFKDLDRVVEDAYYTSSNGNGYRKRKSLNLESFKIEATHSPCPDAGSCRFRREVTSIAPPLTRLPSLSGSPPSPALSSGQALLSRRPTPLRTSSSPHPYRGVGTHDPALNEGTLAKFFPFLTSLQGLEDGVDFESRYVLEHRMEFGPGIMMFSVLSPDSRSTELPEQWGLGFSFKLPVATPAFFASSLPTQASENPELQVTQVGQLEPYPNSNSNRMGTLRFGRVFWVGFSPKGYYGVSPP</sequence>